<dbReference type="GeneID" id="8560146"/>
<dbReference type="EMBL" id="GQ140626">
    <property type="protein sequence ID" value="ACY56323.1"/>
    <property type="molecule type" value="Genomic_RNA"/>
</dbReference>
<dbReference type="BRENDA" id="2.7.7.48">
    <property type="organism ID" value="11637"/>
</dbReference>
<keyword evidence="4 7" id="KW-0548">Nucleotidyltransferase</keyword>
<reference evidence="8 9" key="1">
    <citation type="journal article" date="2009" name="Arch. Virol.">
        <title>Complete nucleotide sequence of double-stranded RNA viruses from Fusarium graminearum strain DK3.</title>
        <authorList>
            <person name="Yu J."/>
            <person name="Kwon S.J."/>
            <person name="Lee K.M."/>
            <person name="Son M."/>
            <person name="Kim K.H."/>
        </authorList>
    </citation>
    <scope>NUCLEOTIDE SEQUENCE [LARGE SCALE GENOMIC DNA]</scope>
</reference>
<evidence type="ECO:0000256" key="6">
    <source>
        <dbReference type="ARBA" id="ARBA00048744"/>
    </source>
</evidence>
<dbReference type="GO" id="GO:0000166">
    <property type="term" value="F:nucleotide binding"/>
    <property type="evidence" value="ECO:0007669"/>
    <property type="project" value="UniProtKB-KW"/>
</dbReference>
<dbReference type="Proteomes" id="UP000243911">
    <property type="component" value="Segment"/>
</dbReference>
<dbReference type="KEGG" id="vg:8560146"/>
<keyword evidence="5 7" id="KW-0547">Nucleotide-binding</keyword>
<keyword evidence="3 7" id="KW-0808">Transferase</keyword>
<keyword evidence="2 7" id="KW-0696">RNA-directed RNA polymerase</keyword>
<dbReference type="GO" id="GO:0003723">
    <property type="term" value="F:RNA binding"/>
    <property type="evidence" value="ECO:0007669"/>
    <property type="project" value="InterPro"/>
</dbReference>
<dbReference type="RefSeq" id="YP_003288789.1">
    <property type="nucleotide sequence ID" value="NC_013469.1"/>
</dbReference>
<protein>
    <recommendedName>
        <fullName evidence="1 7">RNA-directed RNA polymerase</fullName>
        <ecNumber evidence="1 7">2.7.7.48</ecNumber>
    </recommendedName>
</protein>
<dbReference type="GO" id="GO:0003968">
    <property type="term" value="F:RNA-directed RNA polymerase activity"/>
    <property type="evidence" value="ECO:0007669"/>
    <property type="project" value="UniProtKB-KW"/>
</dbReference>
<evidence type="ECO:0000256" key="4">
    <source>
        <dbReference type="ARBA" id="ARBA00022695"/>
    </source>
</evidence>
<keyword evidence="9" id="KW-1185">Reference proteome</keyword>
<dbReference type="EC" id="2.7.7.48" evidence="1 7"/>
<dbReference type="InterPro" id="IPR001795">
    <property type="entry name" value="RNA-dir_pol_luteovirus"/>
</dbReference>
<evidence type="ECO:0000256" key="2">
    <source>
        <dbReference type="ARBA" id="ARBA00022484"/>
    </source>
</evidence>
<evidence type="ECO:0000313" key="9">
    <source>
        <dbReference type="Proteomes" id="UP000243911"/>
    </source>
</evidence>
<dbReference type="InterPro" id="IPR043502">
    <property type="entry name" value="DNA/RNA_pol_sf"/>
</dbReference>
<organism evidence="8 9">
    <name type="scientific">Fusarium graminearum dsRNA mycovirus 3</name>
    <dbReference type="NCBI Taxonomy" id="687917"/>
    <lineage>
        <taxon>Viruses</taxon>
        <taxon>Riboviria</taxon>
        <taxon>Orthornavirae</taxon>
        <taxon>Duplornaviricota</taxon>
        <taxon>Chrymotiviricetes</taxon>
        <taxon>Ghabrivirales</taxon>
        <taxon>Alphatotivirineae</taxon>
        <taxon>Fusagraviridae</taxon>
        <taxon>Fusagravirus</taxon>
        <taxon>Fusagravirus ichi</taxon>
    </lineage>
</organism>
<accession>D0TZ30</accession>
<dbReference type="Pfam" id="PF02123">
    <property type="entry name" value="RdRP_4"/>
    <property type="match status" value="1"/>
</dbReference>
<comment type="catalytic activity">
    <reaction evidence="6 7">
        <text>RNA(n) + a ribonucleoside 5'-triphosphate = RNA(n+1) + diphosphate</text>
        <dbReference type="Rhea" id="RHEA:21248"/>
        <dbReference type="Rhea" id="RHEA-COMP:14527"/>
        <dbReference type="Rhea" id="RHEA-COMP:17342"/>
        <dbReference type="ChEBI" id="CHEBI:33019"/>
        <dbReference type="ChEBI" id="CHEBI:61557"/>
        <dbReference type="ChEBI" id="CHEBI:140395"/>
        <dbReference type="EC" id="2.7.7.48"/>
    </reaction>
</comment>
<evidence type="ECO:0000256" key="7">
    <source>
        <dbReference type="RuleBase" id="RU364050"/>
    </source>
</evidence>
<sequence length="1311" mass="145526">MSSKTYLGFNFNVLYRDYSLHRVPENLQEAIVASVVLNPRPDALNLRVSPLDQLCGQNAPLQLGKTVLPGLGHAWLDAFHTAKKSRELELQRFSHTDHRFGSATYAYFSNFGDTKEASCATRLLQLLGLVYPFTDENHLSPGRPSGRPEDPYKLGVAFHQLVHACFTAFDPGFFTFAEMQYPFSTEDKTLATMDSLSSSFPRANILAVVYPDHVQYCVRRSMLETELGYYEMLTYGHSRGQPLVTKATAPKLIAAYPRNTGRAGGRIHLDLEDVFAVPLNNGTKALAATLERYRNSNDFESVFATTLLLLPTLESKATPDLILFFLRNAEYLLATEFTTLVKRLKAINQFIRIYQRIPGLGLPAYNINQLREFSDSLCGLDVLPGRSELLSLDFNAELLMRMADPAIRGVPVLEGHSLTFSSSLYNQYEDVAIKQSFDDLLPPVVQLEPFEQWYNRRMFWAASGGSPGSKITWNIQQAESKMRLNKRGGLLAIPAAHFRSILEEALRPIQWSVKALKYEPGKLRSILNTSMEHYIFQAYLLDHFDGAVSGGSWYASANAGFTKLTAHVERLQKLKCEVGLMWDFADFNINHTFDGMIKLFSALRDNLLKRSRSTGTPMYEEAVNDITTITKWVEAARSNTFISDNDAGNIAQVVRSLQSGERATSWINTLRNHVDHVIVQQASHNLFGYNVSPTQGYKTGDDVFLTVPSMQDALLTCAMYNLCGCAGQVSKIFVSYPELGGSRGEFVRYGYDAGSNSVRGYPLRALTGLVHGEYFNDPIISPADRCATILEQSKKLARRGIVVPKPIVSRLISKNCTLTYSEGNRKIRTTVPPELVELPAALGGVGVTQDLDARLVTASSSLDTLGLPEQRWAICIPSGEGKSTLAAKYPTLFIDHDSLLGPQFHELLRVATMSGQWRALNSYLKSIVPEDPRILLTWGPATIPSSRGILGAFLLARPSGIRANTANRKSIQDLATQGGLSKDKLIIAQNHAQRDRAILKLATQLLKPGSKLRKRFVDKDTGEVMRAPFFQFPRLPASEVMRRAKVQVVDYQSLHLYGAGSKIDQLDQSLLTSGLTGALPKSLLSNALAKQAKELQHYLNQGTFSYYVPPTLDDFHPQASIKAIAQQVRDQLRDYFAGVTARVAAPGHNYNSMIALLQPLGFSDGAGLQLAITSQKPVKYAGKLGQLWSVFHIAMKPRLVPAQQALRIDAYAATLQRFCNVNPATNEVHALIYQYLSGDLNLYPPSASHLSSELASVTRDLALMTFEARHLDTFVRGADYLRELISALDTCAQLALCQVLDEFAPNFIIRD</sequence>
<proteinExistence type="predicted"/>
<dbReference type="GO" id="GO:0006351">
    <property type="term" value="P:DNA-templated transcription"/>
    <property type="evidence" value="ECO:0007669"/>
    <property type="project" value="InterPro"/>
</dbReference>
<evidence type="ECO:0000256" key="5">
    <source>
        <dbReference type="ARBA" id="ARBA00022741"/>
    </source>
</evidence>
<evidence type="ECO:0000256" key="3">
    <source>
        <dbReference type="ARBA" id="ARBA00022679"/>
    </source>
</evidence>
<evidence type="ECO:0000256" key="1">
    <source>
        <dbReference type="ARBA" id="ARBA00012494"/>
    </source>
</evidence>
<evidence type="ECO:0000313" key="8">
    <source>
        <dbReference type="EMBL" id="ACY56323.1"/>
    </source>
</evidence>
<keyword evidence="7" id="KW-0693">Viral RNA replication</keyword>
<dbReference type="SUPFAM" id="SSF56672">
    <property type="entry name" value="DNA/RNA polymerases"/>
    <property type="match status" value="1"/>
</dbReference>
<name>D0TZ30_9VIRU</name>